<sequence length="52" mass="5514">STCEGQERSAGTEGRRGRKAGDLWVRCLARRTGALPRGRGSPPSGPPRQIPA</sequence>
<organism evidence="2">
    <name type="scientific">Tetraselmis sp. GSL018</name>
    <dbReference type="NCBI Taxonomy" id="582737"/>
    <lineage>
        <taxon>Eukaryota</taxon>
        <taxon>Viridiplantae</taxon>
        <taxon>Chlorophyta</taxon>
        <taxon>core chlorophytes</taxon>
        <taxon>Chlorodendrophyceae</taxon>
        <taxon>Chlorodendrales</taxon>
        <taxon>Chlorodendraceae</taxon>
        <taxon>Tetraselmis</taxon>
    </lineage>
</organism>
<reference evidence="2" key="1">
    <citation type="submission" date="2014-05" db="EMBL/GenBank/DDBJ databases">
        <title>The transcriptome of the halophilic microalga Tetraselmis sp. GSL018 isolated from the Great Salt Lake, Utah.</title>
        <authorList>
            <person name="Jinkerson R.E."/>
            <person name="D'Adamo S."/>
            <person name="Posewitz M.C."/>
        </authorList>
    </citation>
    <scope>NUCLEOTIDE SEQUENCE</scope>
    <source>
        <strain evidence="2">GSL018</strain>
    </source>
</reference>
<proteinExistence type="predicted"/>
<accession>A0A061QQ88</accession>
<feature type="region of interest" description="Disordered" evidence="1">
    <location>
        <begin position="1"/>
        <end position="52"/>
    </location>
</feature>
<protein>
    <submittedName>
        <fullName evidence="2">Uncharacterized protein</fullName>
    </submittedName>
</protein>
<gene>
    <name evidence="2" type="ORF">TSPGSL018_28625</name>
</gene>
<evidence type="ECO:0000256" key="1">
    <source>
        <dbReference type="SAM" id="MobiDB-lite"/>
    </source>
</evidence>
<feature type="non-terminal residue" evidence="2">
    <location>
        <position position="1"/>
    </location>
</feature>
<feature type="compositionally biased region" description="Pro residues" evidence="1">
    <location>
        <begin position="43"/>
        <end position="52"/>
    </location>
</feature>
<dbReference type="AlphaFoldDB" id="A0A061QQ88"/>
<dbReference type="EMBL" id="GBEZ01026647">
    <property type="protein sequence ID" value="JAC60579.1"/>
    <property type="molecule type" value="Transcribed_RNA"/>
</dbReference>
<name>A0A061QQ88_9CHLO</name>
<evidence type="ECO:0000313" key="2">
    <source>
        <dbReference type="EMBL" id="JAC60579.1"/>
    </source>
</evidence>